<evidence type="ECO:0000313" key="8">
    <source>
        <dbReference type="Proteomes" id="UP000179024"/>
    </source>
</evidence>
<dbReference type="InterPro" id="IPR037185">
    <property type="entry name" value="EmrE-like"/>
</dbReference>
<dbReference type="AlphaFoldDB" id="A0A1F7I947"/>
<evidence type="ECO:0000256" key="6">
    <source>
        <dbReference type="SAM" id="Phobius"/>
    </source>
</evidence>
<proteinExistence type="predicted"/>
<keyword evidence="5 6" id="KW-0472">Membrane</keyword>
<keyword evidence="2" id="KW-1003">Cell membrane</keyword>
<reference evidence="7 8" key="1">
    <citation type="journal article" date="2016" name="Nat. Commun.">
        <title>Thousands of microbial genomes shed light on interconnected biogeochemical processes in an aquifer system.</title>
        <authorList>
            <person name="Anantharaman K."/>
            <person name="Brown C.T."/>
            <person name="Hug L.A."/>
            <person name="Sharon I."/>
            <person name="Castelle C.J."/>
            <person name="Probst A.J."/>
            <person name="Thomas B.C."/>
            <person name="Singh A."/>
            <person name="Wilkins M.J."/>
            <person name="Karaoz U."/>
            <person name="Brodie E.L."/>
            <person name="Williams K.H."/>
            <person name="Hubbard S.S."/>
            <person name="Banfield J.F."/>
        </authorList>
    </citation>
    <scope>NUCLEOTIDE SEQUENCE [LARGE SCALE GENOMIC DNA]</scope>
</reference>
<dbReference type="Proteomes" id="UP000179024">
    <property type="component" value="Unassembled WGS sequence"/>
</dbReference>
<evidence type="ECO:0000256" key="5">
    <source>
        <dbReference type="ARBA" id="ARBA00023136"/>
    </source>
</evidence>
<feature type="transmembrane region" description="Helical" evidence="6">
    <location>
        <begin position="70"/>
        <end position="90"/>
    </location>
</feature>
<keyword evidence="4 6" id="KW-1133">Transmembrane helix</keyword>
<dbReference type="PANTHER" id="PTHR30561:SF9">
    <property type="entry name" value="4-AMINO-4-DEOXY-L-ARABINOSE-PHOSPHOUNDECAPRENOL FLIPPASE SUBUNIT ARNF-RELATED"/>
    <property type="match status" value="1"/>
</dbReference>
<dbReference type="Gene3D" id="1.10.3730.20">
    <property type="match status" value="1"/>
</dbReference>
<protein>
    <recommendedName>
        <fullName evidence="9">EamA domain-containing protein</fullName>
    </recommendedName>
</protein>
<gene>
    <name evidence="7" type="ORF">A3F34_02295</name>
</gene>
<accession>A0A1F7I947</accession>
<dbReference type="InterPro" id="IPR000390">
    <property type="entry name" value="Small_drug/metabolite_transptr"/>
</dbReference>
<organism evidence="7 8">
    <name type="scientific">Candidatus Roizmanbacteria bacterium RIFCSPHIGHO2_12_FULL_44_10</name>
    <dbReference type="NCBI Taxonomy" id="1802054"/>
    <lineage>
        <taxon>Bacteria</taxon>
        <taxon>Candidatus Roizmaniibacteriota</taxon>
    </lineage>
</organism>
<keyword evidence="3 6" id="KW-0812">Transmembrane</keyword>
<comment type="caution">
    <text evidence="7">The sequence shown here is derived from an EMBL/GenBank/DDBJ whole genome shotgun (WGS) entry which is preliminary data.</text>
</comment>
<feature type="transmembrane region" description="Helical" evidence="6">
    <location>
        <begin position="44"/>
        <end position="63"/>
    </location>
</feature>
<dbReference type="GO" id="GO:0005886">
    <property type="term" value="C:plasma membrane"/>
    <property type="evidence" value="ECO:0007669"/>
    <property type="project" value="UniProtKB-SubCell"/>
</dbReference>
<evidence type="ECO:0000256" key="4">
    <source>
        <dbReference type="ARBA" id="ARBA00022989"/>
    </source>
</evidence>
<evidence type="ECO:0000256" key="3">
    <source>
        <dbReference type="ARBA" id="ARBA00022692"/>
    </source>
</evidence>
<dbReference type="GO" id="GO:0022857">
    <property type="term" value="F:transmembrane transporter activity"/>
    <property type="evidence" value="ECO:0007669"/>
    <property type="project" value="InterPro"/>
</dbReference>
<evidence type="ECO:0000256" key="1">
    <source>
        <dbReference type="ARBA" id="ARBA00004651"/>
    </source>
</evidence>
<evidence type="ECO:0000256" key="2">
    <source>
        <dbReference type="ARBA" id="ARBA00022475"/>
    </source>
</evidence>
<comment type="subcellular location">
    <subcellularLocation>
        <location evidence="1">Cell membrane</location>
        <topology evidence="1">Multi-pass membrane protein</topology>
    </subcellularLocation>
</comment>
<name>A0A1F7I947_9BACT</name>
<dbReference type="SUPFAM" id="SSF103481">
    <property type="entry name" value="Multidrug resistance efflux transporter EmrE"/>
    <property type="match status" value="1"/>
</dbReference>
<dbReference type="EMBL" id="MGAE01000011">
    <property type="protein sequence ID" value="OGK39883.1"/>
    <property type="molecule type" value="Genomic_DNA"/>
</dbReference>
<evidence type="ECO:0000313" key="7">
    <source>
        <dbReference type="EMBL" id="OGK39883.1"/>
    </source>
</evidence>
<dbReference type="PANTHER" id="PTHR30561">
    <property type="entry name" value="SMR FAMILY PROTON-DEPENDENT DRUG EFFLUX TRANSPORTER SUGE"/>
    <property type="match status" value="1"/>
</dbReference>
<evidence type="ECO:0008006" key="9">
    <source>
        <dbReference type="Google" id="ProtNLM"/>
    </source>
</evidence>
<feature type="transmembrane region" description="Helical" evidence="6">
    <location>
        <begin position="96"/>
        <end position="113"/>
    </location>
</feature>
<sequence>MKYLLLILSIILLSAGQLLLKKGVIDAPPQGTIQSIVSTILNPYVFAGYVFYGISSVVGLYVLKQFPISVAFPAMSTTYVIIVFASALFFSEPLNMFKMIGVGFILLGVSFLFKNGA</sequence>